<organism evidence="1 2">
    <name type="scientific">Romanomermis culicivorax</name>
    <name type="common">Nematode worm</name>
    <dbReference type="NCBI Taxonomy" id="13658"/>
    <lineage>
        <taxon>Eukaryota</taxon>
        <taxon>Metazoa</taxon>
        <taxon>Ecdysozoa</taxon>
        <taxon>Nematoda</taxon>
        <taxon>Enoplea</taxon>
        <taxon>Dorylaimia</taxon>
        <taxon>Mermithida</taxon>
        <taxon>Mermithoidea</taxon>
        <taxon>Mermithidae</taxon>
        <taxon>Romanomermis</taxon>
    </lineage>
</organism>
<dbReference type="WBParaSite" id="nRc.2.0.1.t46978-RA">
    <property type="protein sequence ID" value="nRc.2.0.1.t46978-RA"/>
    <property type="gene ID" value="nRc.2.0.1.g46978"/>
</dbReference>
<sequence>LSQDQQESQRQCTICKAAVSCQFVKYILVNRVNQFRQCIASQQNGGLVWKKRTCRTTTTTPGSYFCLLLGEHAQRATLELCSEVISEHSIEQAARRACSA</sequence>
<accession>A0A915L978</accession>
<dbReference type="Proteomes" id="UP000887565">
    <property type="component" value="Unplaced"/>
</dbReference>
<keyword evidence="1" id="KW-1185">Reference proteome</keyword>
<name>A0A915L978_ROMCU</name>
<evidence type="ECO:0000313" key="2">
    <source>
        <dbReference type="WBParaSite" id="nRc.2.0.1.t46978-RA"/>
    </source>
</evidence>
<evidence type="ECO:0000313" key="1">
    <source>
        <dbReference type="Proteomes" id="UP000887565"/>
    </source>
</evidence>
<dbReference type="AlphaFoldDB" id="A0A915L978"/>
<proteinExistence type="predicted"/>
<protein>
    <submittedName>
        <fullName evidence="2">Uncharacterized protein</fullName>
    </submittedName>
</protein>
<reference evidence="2" key="1">
    <citation type="submission" date="2022-11" db="UniProtKB">
        <authorList>
            <consortium name="WormBaseParasite"/>
        </authorList>
    </citation>
    <scope>IDENTIFICATION</scope>
</reference>